<protein>
    <submittedName>
        <fullName evidence="3">Uncharacterized protein</fullName>
    </submittedName>
</protein>
<evidence type="ECO:0000313" key="4">
    <source>
        <dbReference type="Proteomes" id="UP000639772"/>
    </source>
</evidence>
<name>A0A835UTV3_VANPL</name>
<accession>A0A835UTV3</accession>
<comment type="caution">
    <text evidence="3">The sequence shown here is derived from an EMBL/GenBank/DDBJ whole genome shotgun (WGS) entry which is preliminary data.</text>
</comment>
<evidence type="ECO:0000313" key="3">
    <source>
        <dbReference type="EMBL" id="KAG0472405.1"/>
    </source>
</evidence>
<feature type="region of interest" description="Disordered" evidence="2">
    <location>
        <begin position="1"/>
        <end position="48"/>
    </location>
</feature>
<keyword evidence="1" id="KW-0175">Coiled coil</keyword>
<sequence length="259" mass="28944">MAAAASPPWKLYQNPHYNSHHDSPHQLQAYERPTSPPSAPPSEPAMDDLALARAEIELLRSEIGELRAQLEIERRMRQDAESLAKAIAQELAEESRARDEAEAEADRCREAASRAFMEAEEDRRMLKLAEAWREERVQMKLAEAAIVLEERLREIAENVIPKNVDVDYIPTVACAGTARGRVGRDKQAREAENPHIKRGIKGFVEFSRASKARSPGSARDRERAGGNLECQKAQLKVLMKQRNAADLSVVTDTQSIAIS</sequence>
<dbReference type="OrthoDB" id="777875at2759"/>
<dbReference type="PANTHER" id="PTHR31071:SF39">
    <property type="entry name" value="PROTEIN BRANCHLESS TRICHOME"/>
    <property type="match status" value="1"/>
</dbReference>
<dbReference type="InterPro" id="IPR043424">
    <property type="entry name" value="BLT-like"/>
</dbReference>
<proteinExistence type="predicted"/>
<dbReference type="PANTHER" id="PTHR31071">
    <property type="entry name" value="GB|AAF24581.1"/>
    <property type="match status" value="1"/>
</dbReference>
<feature type="compositionally biased region" description="Pro residues" evidence="2">
    <location>
        <begin position="34"/>
        <end position="43"/>
    </location>
</feature>
<gene>
    <name evidence="3" type="ORF">HPP92_016951</name>
</gene>
<dbReference type="Proteomes" id="UP000639772">
    <property type="component" value="Unassembled WGS sequence"/>
</dbReference>
<reference evidence="3 4" key="1">
    <citation type="journal article" date="2020" name="Nat. Food">
        <title>A phased Vanilla planifolia genome enables genetic improvement of flavour and production.</title>
        <authorList>
            <person name="Hasing T."/>
            <person name="Tang H."/>
            <person name="Brym M."/>
            <person name="Khazi F."/>
            <person name="Huang T."/>
            <person name="Chambers A.H."/>
        </authorList>
    </citation>
    <scope>NUCLEOTIDE SEQUENCE [LARGE SCALE GENOMIC DNA]</scope>
    <source>
        <tissue evidence="3">Leaf</tissue>
    </source>
</reference>
<evidence type="ECO:0000256" key="2">
    <source>
        <dbReference type="SAM" id="MobiDB-lite"/>
    </source>
</evidence>
<dbReference type="AlphaFoldDB" id="A0A835UTV3"/>
<organism evidence="3 4">
    <name type="scientific">Vanilla planifolia</name>
    <name type="common">Vanilla</name>
    <dbReference type="NCBI Taxonomy" id="51239"/>
    <lineage>
        <taxon>Eukaryota</taxon>
        <taxon>Viridiplantae</taxon>
        <taxon>Streptophyta</taxon>
        <taxon>Embryophyta</taxon>
        <taxon>Tracheophyta</taxon>
        <taxon>Spermatophyta</taxon>
        <taxon>Magnoliopsida</taxon>
        <taxon>Liliopsida</taxon>
        <taxon>Asparagales</taxon>
        <taxon>Orchidaceae</taxon>
        <taxon>Vanilloideae</taxon>
        <taxon>Vanilleae</taxon>
        <taxon>Vanilla</taxon>
    </lineage>
</organism>
<evidence type="ECO:0000256" key="1">
    <source>
        <dbReference type="SAM" id="Coils"/>
    </source>
</evidence>
<dbReference type="EMBL" id="JADCNM010000008">
    <property type="protein sequence ID" value="KAG0472405.1"/>
    <property type="molecule type" value="Genomic_DNA"/>
</dbReference>
<feature type="coiled-coil region" evidence="1">
    <location>
        <begin position="49"/>
        <end position="111"/>
    </location>
</feature>